<dbReference type="GO" id="GO:0006888">
    <property type="term" value="P:endoplasmic reticulum to Golgi vesicle-mediated transport"/>
    <property type="evidence" value="ECO:0007669"/>
    <property type="project" value="InterPro"/>
</dbReference>
<dbReference type="InterPro" id="IPR006722">
    <property type="entry name" value="Sedlin"/>
</dbReference>
<dbReference type="SUPFAM" id="SSF64356">
    <property type="entry name" value="SNARE-like"/>
    <property type="match status" value="1"/>
</dbReference>
<sequence length="272" mass="31208">MANESADLPVCDIAVSLSMLEFLEFGTSSSSSLRNDRLMPMALSPDNVVVVFVQVDLPDEMLGPRGLMVGFINMDDFLASFYAIVVALDYGSDFFCSFPRDLETFVVVVQNAFFLEHVELWFWIVYLVRIELQFLDQALPGINPLYELEIGTYKQSGDGKPKFPLEIKELQQFIVNSSLDILEDQQFKNNQIFTKNLDSFYGYQIYSYLTQGNIKFLISTNTKNQDESIRQFLIEVNELYVKNLLSPFYNVNDPIRSIGFDSRVCSLARKYL</sequence>
<evidence type="ECO:0000313" key="1">
    <source>
        <dbReference type="EMBL" id="KAH3662283.1"/>
    </source>
</evidence>
<dbReference type="Pfam" id="PF04628">
    <property type="entry name" value="Sedlin_N"/>
    <property type="match status" value="1"/>
</dbReference>
<dbReference type="PANTHER" id="PTHR12403">
    <property type="entry name" value="TRAFFICKING PROTEIN PARTICLE COMPLEX SUBUNIT 2"/>
    <property type="match status" value="1"/>
</dbReference>
<dbReference type="EMBL" id="JAEUBE010000378">
    <property type="protein sequence ID" value="KAH3662283.1"/>
    <property type="molecule type" value="Genomic_DNA"/>
</dbReference>
<protein>
    <recommendedName>
        <fullName evidence="3">Trafficking protein particle complex subunit</fullName>
    </recommendedName>
</protein>
<dbReference type="OrthoDB" id="10252102at2759"/>
<dbReference type="Proteomes" id="UP000769157">
    <property type="component" value="Unassembled WGS sequence"/>
</dbReference>
<dbReference type="AlphaFoldDB" id="A0A9P8T106"/>
<evidence type="ECO:0000313" key="2">
    <source>
        <dbReference type="Proteomes" id="UP000769157"/>
    </source>
</evidence>
<gene>
    <name evidence="1" type="ORF">OGAPHI_005532</name>
</gene>
<keyword evidence="2" id="KW-1185">Reference proteome</keyword>
<reference evidence="1" key="1">
    <citation type="journal article" date="2021" name="Open Biol.">
        <title>Shared evolutionary footprints suggest mitochondrial oxidative damage underlies multiple complex I losses in fungi.</title>
        <authorList>
            <person name="Schikora-Tamarit M.A."/>
            <person name="Marcet-Houben M."/>
            <person name="Nosek J."/>
            <person name="Gabaldon T."/>
        </authorList>
    </citation>
    <scope>NUCLEOTIDE SEQUENCE</scope>
    <source>
        <strain evidence="1">CBS6075</strain>
    </source>
</reference>
<dbReference type="Gene3D" id="3.30.450.70">
    <property type="match status" value="1"/>
</dbReference>
<evidence type="ECO:0008006" key="3">
    <source>
        <dbReference type="Google" id="ProtNLM"/>
    </source>
</evidence>
<comment type="caution">
    <text evidence="1">The sequence shown here is derived from an EMBL/GenBank/DDBJ whole genome shotgun (WGS) entry which is preliminary data.</text>
</comment>
<organism evidence="1 2">
    <name type="scientific">Ogataea philodendri</name>
    <dbReference type="NCBI Taxonomy" id="1378263"/>
    <lineage>
        <taxon>Eukaryota</taxon>
        <taxon>Fungi</taxon>
        <taxon>Dikarya</taxon>
        <taxon>Ascomycota</taxon>
        <taxon>Saccharomycotina</taxon>
        <taxon>Pichiomycetes</taxon>
        <taxon>Pichiales</taxon>
        <taxon>Pichiaceae</taxon>
        <taxon>Ogataea</taxon>
    </lineage>
</organism>
<dbReference type="GeneID" id="70237496"/>
<name>A0A9P8T106_9ASCO</name>
<proteinExistence type="predicted"/>
<reference evidence="1" key="2">
    <citation type="submission" date="2021-01" db="EMBL/GenBank/DDBJ databases">
        <authorList>
            <person name="Schikora-Tamarit M.A."/>
        </authorList>
    </citation>
    <scope>NUCLEOTIDE SEQUENCE</scope>
    <source>
        <strain evidence="1">CBS6075</strain>
    </source>
</reference>
<dbReference type="InterPro" id="IPR011012">
    <property type="entry name" value="Longin-like_dom_sf"/>
</dbReference>
<accession>A0A9P8T106</accession>
<dbReference type="CDD" id="cd14825">
    <property type="entry name" value="TRAPPC2_sedlin"/>
    <property type="match status" value="1"/>
</dbReference>
<dbReference type="RefSeq" id="XP_046059372.1">
    <property type="nucleotide sequence ID" value="XM_046206726.1"/>
</dbReference>
<dbReference type="GO" id="GO:0005737">
    <property type="term" value="C:cytoplasm"/>
    <property type="evidence" value="ECO:0007669"/>
    <property type="project" value="GOC"/>
</dbReference>